<feature type="transmembrane region" description="Helical" evidence="1">
    <location>
        <begin position="343"/>
        <end position="362"/>
    </location>
</feature>
<sequence length="408" mass="46952">MLCNKELISHPPVFIRQLGFKEYPFFFCGYSLWLVVAVLNTSSFVDVFGHNNFLYYVSVLLFLFQEFIFIKYITLIDVLFAACLCFFNIQTYLIGHEDLLAFSILLYCGRRVSFKCIAKCTILIQSVVSFIVISSSLIGFIPSTVNVRDNGVIRYSLGFSYVTYPSYVFLNIVLLWLYIRKASVTYIELSVFTFLNSALLIITNARNACGLIFFALFWAVILKLYSKYTFPLLVKRLFVYSFSFFAFAYTVIVVLYLYFRENIVLQIINKFFSSRLDYSSFAIKHFGVPIIGGYSKNLVDNGLTLDSSYFRLVYDHGLIFMLTVIILYTLLMKKATEDNDNWLILALFIIASHSVFDAQLISFQHNTFLFLLATVIPGSNNELLNSHLLTAYRRPKHMSPTSDDLLGL</sequence>
<organism evidence="2 3">
    <name type="scientific">Bifidobacterium jacchi</name>
    <dbReference type="NCBI Taxonomy" id="2490545"/>
    <lineage>
        <taxon>Bacteria</taxon>
        <taxon>Bacillati</taxon>
        <taxon>Actinomycetota</taxon>
        <taxon>Actinomycetes</taxon>
        <taxon>Bifidobacteriales</taxon>
        <taxon>Bifidobacteriaceae</taxon>
        <taxon>Bifidobacterium</taxon>
    </lineage>
</organism>
<name>A0A5N5RCF9_9BIFI</name>
<feature type="transmembrane region" description="Helical" evidence="1">
    <location>
        <begin position="120"/>
        <end position="141"/>
    </location>
</feature>
<keyword evidence="1" id="KW-0472">Membrane</keyword>
<gene>
    <name evidence="2" type="ORF">EHS19_10025</name>
</gene>
<keyword evidence="1" id="KW-1133">Transmembrane helix</keyword>
<proteinExistence type="predicted"/>
<evidence type="ECO:0000313" key="2">
    <source>
        <dbReference type="EMBL" id="KAB5604162.1"/>
    </source>
</evidence>
<protein>
    <recommendedName>
        <fullName evidence="4">Polymerase</fullName>
    </recommendedName>
</protein>
<comment type="caution">
    <text evidence="2">The sequence shown here is derived from an EMBL/GenBank/DDBJ whole genome shotgun (WGS) entry which is preliminary data.</text>
</comment>
<feature type="transmembrane region" description="Helical" evidence="1">
    <location>
        <begin position="312"/>
        <end position="331"/>
    </location>
</feature>
<keyword evidence="1" id="KW-0812">Transmembrane</keyword>
<feature type="transmembrane region" description="Helical" evidence="1">
    <location>
        <begin position="23"/>
        <end position="41"/>
    </location>
</feature>
<keyword evidence="3" id="KW-1185">Reference proteome</keyword>
<evidence type="ECO:0008006" key="4">
    <source>
        <dbReference type="Google" id="ProtNLM"/>
    </source>
</evidence>
<dbReference type="EMBL" id="RQSP01000063">
    <property type="protein sequence ID" value="KAB5604162.1"/>
    <property type="molecule type" value="Genomic_DNA"/>
</dbReference>
<feature type="transmembrane region" description="Helical" evidence="1">
    <location>
        <begin position="161"/>
        <end position="179"/>
    </location>
</feature>
<dbReference type="Proteomes" id="UP000326336">
    <property type="component" value="Unassembled WGS sequence"/>
</dbReference>
<evidence type="ECO:0000313" key="3">
    <source>
        <dbReference type="Proteomes" id="UP000326336"/>
    </source>
</evidence>
<accession>A0A5N5RCF9</accession>
<dbReference type="AlphaFoldDB" id="A0A5N5RCF9"/>
<evidence type="ECO:0000256" key="1">
    <source>
        <dbReference type="SAM" id="Phobius"/>
    </source>
</evidence>
<reference evidence="2 3" key="1">
    <citation type="journal article" date="2019" name="Int. J. Syst. Evol. Microbiol.">
        <title>Bifidobacterium jacchi sp. nov., isolated from the faeces of a baby common marmoset (Callithrix jacchus).</title>
        <authorList>
            <person name="Modesto M."/>
            <person name="Watanabe K."/>
            <person name="Arita M."/>
            <person name="Satti M."/>
            <person name="Oki K."/>
            <person name="Sciavilla P."/>
            <person name="Patavino C."/>
            <person name="Camma C."/>
            <person name="Michelini S."/>
            <person name="Sgorbati B."/>
            <person name="Mattarelli P."/>
        </authorList>
    </citation>
    <scope>NUCLEOTIDE SEQUENCE [LARGE SCALE GENOMIC DNA]</scope>
    <source>
        <strain evidence="2 3">MRM 9.3</strain>
    </source>
</reference>
<feature type="transmembrane region" description="Helical" evidence="1">
    <location>
        <begin position="208"/>
        <end position="225"/>
    </location>
</feature>
<dbReference type="RefSeq" id="WP_151917617.1">
    <property type="nucleotide sequence ID" value="NZ_RQSP01000063.1"/>
</dbReference>
<feature type="transmembrane region" description="Helical" evidence="1">
    <location>
        <begin position="237"/>
        <end position="259"/>
    </location>
</feature>